<feature type="domain" description="Porphobilinogen deaminase C-terminal" evidence="10">
    <location>
        <begin position="233"/>
        <end position="301"/>
    </location>
</feature>
<comment type="cofactor">
    <cofactor evidence="1">
        <name>dipyrromethane</name>
        <dbReference type="ChEBI" id="CHEBI:60342"/>
    </cofactor>
</comment>
<gene>
    <name evidence="11" type="primary">hemC</name>
    <name evidence="11" type="ORF">RM446_19505</name>
</gene>
<evidence type="ECO:0000256" key="4">
    <source>
        <dbReference type="ARBA" id="ARBA00012655"/>
    </source>
</evidence>
<dbReference type="PRINTS" id="PR00151">
    <property type="entry name" value="PORPHBDMNASE"/>
</dbReference>
<dbReference type="PIRSF" id="PIRSF001438">
    <property type="entry name" value="4pyrrol_synth_OHMeBilane_synth"/>
    <property type="match status" value="1"/>
</dbReference>
<keyword evidence="5 11" id="KW-0808">Transferase</keyword>
<dbReference type="GO" id="GO:0004418">
    <property type="term" value="F:hydroxymethylbilane synthase activity"/>
    <property type="evidence" value="ECO:0007669"/>
    <property type="project" value="UniProtKB-EC"/>
</dbReference>
<evidence type="ECO:0000256" key="5">
    <source>
        <dbReference type="ARBA" id="ARBA00022679"/>
    </source>
</evidence>
<dbReference type="SUPFAM" id="SSF53850">
    <property type="entry name" value="Periplasmic binding protein-like II"/>
    <property type="match status" value="1"/>
</dbReference>
<proteinExistence type="inferred from homology"/>
<evidence type="ECO:0000256" key="6">
    <source>
        <dbReference type="ARBA" id="ARBA00023244"/>
    </source>
</evidence>
<dbReference type="NCBIfam" id="TIGR00212">
    <property type="entry name" value="hemC"/>
    <property type="match status" value="1"/>
</dbReference>
<comment type="catalytic activity">
    <reaction evidence="7">
        <text>4 porphobilinogen + H2O = hydroxymethylbilane + 4 NH4(+)</text>
        <dbReference type="Rhea" id="RHEA:13185"/>
        <dbReference type="ChEBI" id="CHEBI:15377"/>
        <dbReference type="ChEBI" id="CHEBI:28938"/>
        <dbReference type="ChEBI" id="CHEBI:57845"/>
        <dbReference type="ChEBI" id="CHEBI:58126"/>
        <dbReference type="EC" id="2.5.1.61"/>
    </reaction>
</comment>
<dbReference type="RefSeq" id="WP_311546805.1">
    <property type="nucleotide sequence ID" value="NZ_JAVREK010000023.1"/>
</dbReference>
<dbReference type="Gene3D" id="3.40.190.10">
    <property type="entry name" value="Periplasmic binding protein-like II"/>
    <property type="match status" value="2"/>
</dbReference>
<dbReference type="EMBL" id="JAVREK010000023">
    <property type="protein sequence ID" value="MDT0304309.1"/>
    <property type="molecule type" value="Genomic_DNA"/>
</dbReference>
<comment type="caution">
    <text evidence="11">The sequence shown here is derived from an EMBL/GenBank/DDBJ whole genome shotgun (WGS) entry which is preliminary data.</text>
</comment>
<dbReference type="SUPFAM" id="SSF54782">
    <property type="entry name" value="Porphobilinogen deaminase (hydroxymethylbilane synthase), C-terminal domain"/>
    <property type="match status" value="1"/>
</dbReference>
<dbReference type="Gene3D" id="3.30.160.40">
    <property type="entry name" value="Porphobilinogen deaminase, C-terminal domain"/>
    <property type="match status" value="1"/>
</dbReference>
<keyword evidence="6" id="KW-0627">Porphyrin biosynthesis</keyword>
<evidence type="ECO:0000313" key="12">
    <source>
        <dbReference type="Proteomes" id="UP001183226"/>
    </source>
</evidence>
<evidence type="ECO:0000256" key="8">
    <source>
        <dbReference type="NCBIfam" id="TIGR00212"/>
    </source>
</evidence>
<evidence type="ECO:0000256" key="7">
    <source>
        <dbReference type="ARBA" id="ARBA00048169"/>
    </source>
</evidence>
<dbReference type="InterPro" id="IPR000860">
    <property type="entry name" value="HemC"/>
</dbReference>
<dbReference type="PANTHER" id="PTHR11557">
    <property type="entry name" value="PORPHOBILINOGEN DEAMINASE"/>
    <property type="match status" value="1"/>
</dbReference>
<dbReference type="InterPro" id="IPR022418">
    <property type="entry name" value="Porphobilinogen_deaminase_C"/>
</dbReference>
<feature type="domain" description="Porphobilinogen deaminase N-terminal" evidence="9">
    <location>
        <begin position="8"/>
        <end position="219"/>
    </location>
</feature>
<name>A0ABU2KYC0_9ACTN</name>
<evidence type="ECO:0000256" key="1">
    <source>
        <dbReference type="ARBA" id="ARBA00001916"/>
    </source>
</evidence>
<reference evidence="12" key="1">
    <citation type="submission" date="2023-07" db="EMBL/GenBank/DDBJ databases">
        <title>30 novel species of actinomycetes from the DSMZ collection.</title>
        <authorList>
            <person name="Nouioui I."/>
        </authorList>
    </citation>
    <scope>NUCLEOTIDE SEQUENCE [LARGE SCALE GENOMIC DNA]</scope>
    <source>
        <strain evidence="12">DSM 45055</strain>
    </source>
</reference>
<dbReference type="InterPro" id="IPR022419">
    <property type="entry name" value="Porphobilin_deaminase_cofac_BS"/>
</dbReference>
<protein>
    <recommendedName>
        <fullName evidence="4 8">Hydroxymethylbilane synthase</fullName>
        <ecNumber evidence="4 8">2.5.1.61</ecNumber>
    </recommendedName>
</protein>
<accession>A0ABU2KYC0</accession>
<evidence type="ECO:0000259" key="9">
    <source>
        <dbReference type="Pfam" id="PF01379"/>
    </source>
</evidence>
<evidence type="ECO:0000256" key="2">
    <source>
        <dbReference type="ARBA" id="ARBA00002869"/>
    </source>
</evidence>
<dbReference type="Pfam" id="PF03900">
    <property type="entry name" value="Porphobil_deamC"/>
    <property type="match status" value="1"/>
</dbReference>
<dbReference type="EC" id="2.5.1.61" evidence="4 8"/>
<dbReference type="PANTHER" id="PTHR11557:SF0">
    <property type="entry name" value="PORPHOBILINOGEN DEAMINASE"/>
    <property type="match status" value="1"/>
</dbReference>
<comment type="function">
    <text evidence="2">Tetrapolymerization of the monopyrrole PBG into the hydroxymethylbilane pre-uroporphyrinogen in several discrete steps.</text>
</comment>
<dbReference type="Proteomes" id="UP001183226">
    <property type="component" value="Unassembled WGS sequence"/>
</dbReference>
<dbReference type="Pfam" id="PF01379">
    <property type="entry name" value="Porphobil_deam"/>
    <property type="match status" value="1"/>
</dbReference>
<dbReference type="InterPro" id="IPR036803">
    <property type="entry name" value="Porphobilinogen_deaminase_C_sf"/>
</dbReference>
<organism evidence="11 12">
    <name type="scientific">Streptomonospora wellingtoniae</name>
    <dbReference type="NCBI Taxonomy" id="3075544"/>
    <lineage>
        <taxon>Bacteria</taxon>
        <taxon>Bacillati</taxon>
        <taxon>Actinomycetota</taxon>
        <taxon>Actinomycetes</taxon>
        <taxon>Streptosporangiales</taxon>
        <taxon>Nocardiopsidaceae</taxon>
        <taxon>Streptomonospora</taxon>
    </lineage>
</organism>
<sequence length="314" mass="33218">MLPDHRPLRIGSRTSAMAVSMARTAAEAITDAADVPVDLVGIRTTGDQWKGDLAEIGGKGAFLKQIEQALVAGEIDIAVHAMKDVPGDVDAPEDIGFAAYLARTDVRDVLIARPGFPCTSLARMPPGTRIGTSAVRRRAQLLQHRPDVRVGRVRGNADERIARMDEHAEVDALVLNRSGLDHVGLAGRVSDVLPTEVMCPPVGAGVVGLQCRTADTAIRDLLRLVDDPQTRIHVTAERAMLRALRGHCNSPIAGHARSADRQLDLVGMVFTSDGAGFLSTHHRAAADNPAALGAGVAADLLEKGARAIIDASAY</sequence>
<evidence type="ECO:0000256" key="3">
    <source>
        <dbReference type="ARBA" id="ARBA00005638"/>
    </source>
</evidence>
<comment type="similarity">
    <text evidence="3">Belongs to the HMBS family.</text>
</comment>
<evidence type="ECO:0000259" key="10">
    <source>
        <dbReference type="Pfam" id="PF03900"/>
    </source>
</evidence>
<keyword evidence="12" id="KW-1185">Reference proteome</keyword>
<dbReference type="PROSITE" id="PS00533">
    <property type="entry name" value="PORPHOBILINOGEN_DEAM"/>
    <property type="match status" value="1"/>
</dbReference>
<evidence type="ECO:0000313" key="11">
    <source>
        <dbReference type="EMBL" id="MDT0304309.1"/>
    </source>
</evidence>
<dbReference type="InterPro" id="IPR022417">
    <property type="entry name" value="Porphobilin_deaminase_N"/>
</dbReference>